<dbReference type="Gene3D" id="3.90.320.10">
    <property type="match status" value="1"/>
</dbReference>
<evidence type="ECO:0000313" key="1">
    <source>
        <dbReference type="EMBL" id="DAG00927.1"/>
    </source>
</evidence>
<accession>A0A8S5V2T5</accession>
<dbReference type="EMBL" id="BK016184">
    <property type="protein sequence ID" value="DAG00927.1"/>
    <property type="molecule type" value="Genomic_DNA"/>
</dbReference>
<protein>
    <recommendedName>
        <fullName evidence="2">PD-(D/E)XK endonuclease-like domain-containing protein</fullName>
    </recommendedName>
</protein>
<evidence type="ECO:0008006" key="2">
    <source>
        <dbReference type="Google" id="ProtNLM"/>
    </source>
</evidence>
<organism evidence="1">
    <name type="scientific">CrAss-like virus sp. ctelJ1</name>
    <dbReference type="NCBI Taxonomy" id="2825838"/>
    <lineage>
        <taxon>Viruses</taxon>
        <taxon>Duplodnaviria</taxon>
        <taxon>Heunggongvirae</taxon>
        <taxon>Uroviricota</taxon>
        <taxon>Caudoviricetes</taxon>
        <taxon>Crassvirales</taxon>
    </lineage>
</organism>
<reference evidence="1" key="1">
    <citation type="journal article" date="2021" name="Proc. Natl. Acad. Sci. U.S.A.">
        <title>A Catalog of Tens of Thousands of Viruses from Human Metagenomes Reveals Hidden Associations with Chronic Diseases.</title>
        <authorList>
            <person name="Tisza M.J."/>
            <person name="Buck C.B."/>
        </authorList>
    </citation>
    <scope>NUCLEOTIDE SEQUENCE</scope>
    <source>
        <strain evidence="1">CtelJ1</strain>
    </source>
</reference>
<proteinExistence type="predicted"/>
<sequence>MVTFKSIKNLSVNITEDEYRKMNAMHYSMLSRFSEGGFESIDHLDDPLSTPSLTFGKMVDLMVSDRSSFNDVYAIIEDKDMPSDKTKEMMDYLADIYGNCYDKFADIPEEFIENSCQKIGYRKTYLQKTRYSSLDKYRQYYELINFARKTNKTLVTQSERRAAIACYNALLDSKSTKDFFKEDLFEANRDLERVYQLKFVSDYEHNGHKITFKVMPDLLIVDHKAKTVRIIDLKTSSFKEYEFPWAFVKFNYQIQARLYYRVIRDVLARDEYFKDFTFLPSQFVVINRDTLNPLIWTFDSFDKNGTLYMGKTSMRDPYDIAEELDTYLHMSADERIVPIGVSLEHSGNSIENWFKKEVGDADA</sequence>
<dbReference type="InterPro" id="IPR011604">
    <property type="entry name" value="PDDEXK-like_dom_sf"/>
</dbReference>
<name>A0A8S5V2T5_9CAUD</name>